<evidence type="ECO:0000313" key="11">
    <source>
        <dbReference type="EMBL" id="CAB4940292.1"/>
    </source>
</evidence>
<evidence type="ECO:0000259" key="7">
    <source>
        <dbReference type="PROSITE" id="PS50052"/>
    </source>
</evidence>
<gene>
    <name evidence="9" type="ORF">UFOPK2656_01910</name>
    <name evidence="10" type="ORF">UFOPK3267_02169</name>
    <name evidence="11" type="ORF">UFOPK3651_02114</name>
    <name evidence="8" type="ORF">UFOPK4189_02240</name>
</gene>
<evidence type="ECO:0000256" key="2">
    <source>
        <dbReference type="ARBA" id="ARBA00012961"/>
    </source>
</evidence>
<evidence type="ECO:0000313" key="10">
    <source>
        <dbReference type="EMBL" id="CAB4852576.1"/>
    </source>
</evidence>
<keyword evidence="4" id="KW-0547">Nucleotide-binding</keyword>
<dbReference type="PROSITE" id="PS50052">
    <property type="entry name" value="GUANYLATE_KINASE_2"/>
    <property type="match status" value="1"/>
</dbReference>
<evidence type="ECO:0000313" key="8">
    <source>
        <dbReference type="EMBL" id="CAB4364479.1"/>
    </source>
</evidence>
<dbReference type="EMBL" id="CAFBMT010000012">
    <property type="protein sequence ID" value="CAB4940292.1"/>
    <property type="molecule type" value="Genomic_DNA"/>
</dbReference>
<sequence>MRADPSSAARLFIVSGPGGVGKGTIVNALVERDPRLWLSRSWTTRAQRQGESDTAYVFTDPESFERRIAVDGFLEWTNFLGNYYGTPIPDPVAGRDVVLEIEVDGARQVKALRPEAILIFVLPPSRQEQERRLRGRGDAEDKVRQRLQKALDEEPVGMAIANHVVVNDDLERTVGEMMQIISQHRLAG</sequence>
<evidence type="ECO:0000256" key="3">
    <source>
        <dbReference type="ARBA" id="ARBA00022679"/>
    </source>
</evidence>
<dbReference type="SMART" id="SM00072">
    <property type="entry name" value="GuKc"/>
    <property type="match status" value="1"/>
</dbReference>
<dbReference type="EMBL" id="CAFBIY010000140">
    <property type="protein sequence ID" value="CAB4852576.1"/>
    <property type="molecule type" value="Genomic_DNA"/>
</dbReference>
<evidence type="ECO:0000256" key="5">
    <source>
        <dbReference type="ARBA" id="ARBA00022777"/>
    </source>
</evidence>
<dbReference type="InterPro" id="IPR017665">
    <property type="entry name" value="Guanylate_kinase"/>
</dbReference>
<dbReference type="InterPro" id="IPR008145">
    <property type="entry name" value="GK/Ca_channel_bsu"/>
</dbReference>
<evidence type="ECO:0000256" key="1">
    <source>
        <dbReference type="ARBA" id="ARBA00005790"/>
    </source>
</evidence>
<dbReference type="GO" id="GO:0005524">
    <property type="term" value="F:ATP binding"/>
    <property type="evidence" value="ECO:0007669"/>
    <property type="project" value="UniProtKB-KW"/>
</dbReference>
<keyword evidence="5" id="KW-0418">Kinase</keyword>
<dbReference type="Gene3D" id="3.40.50.300">
    <property type="entry name" value="P-loop containing nucleotide triphosphate hydrolases"/>
    <property type="match status" value="1"/>
</dbReference>
<name>A0A6J7C3C5_9ZZZZ</name>
<dbReference type="Pfam" id="PF00625">
    <property type="entry name" value="Guanylate_kin"/>
    <property type="match status" value="1"/>
</dbReference>
<evidence type="ECO:0000256" key="6">
    <source>
        <dbReference type="ARBA" id="ARBA00022840"/>
    </source>
</evidence>
<keyword evidence="3" id="KW-0808">Transferase</keyword>
<comment type="similarity">
    <text evidence="1">Belongs to the guanylate kinase family.</text>
</comment>
<evidence type="ECO:0000256" key="4">
    <source>
        <dbReference type="ARBA" id="ARBA00022741"/>
    </source>
</evidence>
<dbReference type="CDD" id="cd00071">
    <property type="entry name" value="GMPK"/>
    <property type="match status" value="1"/>
</dbReference>
<dbReference type="EC" id="2.7.4.8" evidence="2"/>
<dbReference type="NCBIfam" id="TIGR03263">
    <property type="entry name" value="guanyl_kin"/>
    <property type="match status" value="1"/>
</dbReference>
<evidence type="ECO:0000313" key="9">
    <source>
        <dbReference type="EMBL" id="CAB4727937.1"/>
    </source>
</evidence>
<dbReference type="InterPro" id="IPR027417">
    <property type="entry name" value="P-loop_NTPase"/>
</dbReference>
<proteinExistence type="inferred from homology"/>
<dbReference type="PANTHER" id="PTHR23117:SF13">
    <property type="entry name" value="GUANYLATE KINASE"/>
    <property type="match status" value="1"/>
</dbReference>
<dbReference type="GO" id="GO:0005829">
    <property type="term" value="C:cytosol"/>
    <property type="evidence" value="ECO:0007669"/>
    <property type="project" value="TreeGrafter"/>
</dbReference>
<protein>
    <recommendedName>
        <fullName evidence="2">guanylate kinase</fullName>
        <ecNumber evidence="2">2.7.4.8</ecNumber>
    </recommendedName>
</protein>
<dbReference type="GO" id="GO:0004385">
    <property type="term" value="F:GMP kinase activity"/>
    <property type="evidence" value="ECO:0007669"/>
    <property type="project" value="UniProtKB-EC"/>
</dbReference>
<feature type="domain" description="Guanylate kinase-like" evidence="7">
    <location>
        <begin position="9"/>
        <end position="182"/>
    </location>
</feature>
<keyword evidence="6" id="KW-0067">ATP-binding</keyword>
<dbReference type="PANTHER" id="PTHR23117">
    <property type="entry name" value="GUANYLATE KINASE-RELATED"/>
    <property type="match status" value="1"/>
</dbReference>
<dbReference type="EMBL" id="CAEZYF010000011">
    <property type="protein sequence ID" value="CAB4727937.1"/>
    <property type="molecule type" value="Genomic_DNA"/>
</dbReference>
<reference evidence="10" key="1">
    <citation type="submission" date="2020-05" db="EMBL/GenBank/DDBJ databases">
        <authorList>
            <person name="Chiriac C."/>
            <person name="Salcher M."/>
            <person name="Ghai R."/>
            <person name="Kavagutti S V."/>
        </authorList>
    </citation>
    <scope>NUCLEOTIDE SEQUENCE</scope>
</reference>
<dbReference type="AlphaFoldDB" id="A0A6J7C3C5"/>
<dbReference type="Gene3D" id="3.30.63.10">
    <property type="entry name" value="Guanylate Kinase phosphate binding domain"/>
    <property type="match status" value="1"/>
</dbReference>
<dbReference type="InterPro" id="IPR008144">
    <property type="entry name" value="Guanylate_kin-like_dom"/>
</dbReference>
<organism evidence="10">
    <name type="scientific">freshwater metagenome</name>
    <dbReference type="NCBI Taxonomy" id="449393"/>
    <lineage>
        <taxon>unclassified sequences</taxon>
        <taxon>metagenomes</taxon>
        <taxon>ecological metagenomes</taxon>
    </lineage>
</organism>
<dbReference type="EMBL" id="CAESGF010000014">
    <property type="protein sequence ID" value="CAB4364479.1"/>
    <property type="molecule type" value="Genomic_DNA"/>
</dbReference>
<dbReference type="SUPFAM" id="SSF52540">
    <property type="entry name" value="P-loop containing nucleoside triphosphate hydrolases"/>
    <property type="match status" value="1"/>
</dbReference>
<accession>A0A6J7C3C5</accession>